<dbReference type="AlphaFoldDB" id="A0A372JNS7"/>
<name>A0A372JNS7_9ACTN</name>
<keyword evidence="3" id="KW-1185">Reference proteome</keyword>
<reference evidence="2 3" key="1">
    <citation type="submission" date="2018-08" db="EMBL/GenBank/DDBJ databases">
        <title>Actinomadura jelena sp. nov., a novel Actinomycete isolated from soil in Chad.</title>
        <authorList>
            <person name="Shi L."/>
        </authorList>
    </citation>
    <scope>NUCLEOTIDE SEQUENCE [LARGE SCALE GENOMIC DNA]</scope>
    <source>
        <strain evidence="2 3">NEAU-G17</strain>
    </source>
</reference>
<dbReference type="Proteomes" id="UP000261811">
    <property type="component" value="Unassembled WGS sequence"/>
</dbReference>
<sequence>MQGGYWAVMMALAAINDLHTPALLFTGAAAVVSLVLAGTPRPTRAAARVLALALTVTLEIVVAALAALALLALVVFYLQSEDGPVSTTLLLVLGSLGGCGALAAITGWHLRPAPRASSHETKRAG</sequence>
<organism evidence="2 3">
    <name type="scientific">Actinomadura logoneensis</name>
    <dbReference type="NCBI Taxonomy" id="2293572"/>
    <lineage>
        <taxon>Bacteria</taxon>
        <taxon>Bacillati</taxon>
        <taxon>Actinomycetota</taxon>
        <taxon>Actinomycetes</taxon>
        <taxon>Streptosporangiales</taxon>
        <taxon>Thermomonosporaceae</taxon>
        <taxon>Actinomadura</taxon>
    </lineage>
</organism>
<keyword evidence="1" id="KW-1133">Transmembrane helix</keyword>
<evidence type="ECO:0000313" key="2">
    <source>
        <dbReference type="EMBL" id="RFU41620.1"/>
    </source>
</evidence>
<feature type="transmembrane region" description="Helical" evidence="1">
    <location>
        <begin position="89"/>
        <end position="110"/>
    </location>
</feature>
<gene>
    <name evidence="2" type="ORF">DZF91_10600</name>
</gene>
<keyword evidence="1" id="KW-0812">Transmembrane</keyword>
<feature type="transmembrane region" description="Helical" evidence="1">
    <location>
        <begin position="20"/>
        <end position="37"/>
    </location>
</feature>
<accession>A0A372JNS7</accession>
<keyword evidence="1" id="KW-0472">Membrane</keyword>
<dbReference type="EMBL" id="QURH01000199">
    <property type="protein sequence ID" value="RFU41620.1"/>
    <property type="molecule type" value="Genomic_DNA"/>
</dbReference>
<comment type="caution">
    <text evidence="2">The sequence shown here is derived from an EMBL/GenBank/DDBJ whole genome shotgun (WGS) entry which is preliminary data.</text>
</comment>
<proteinExistence type="predicted"/>
<evidence type="ECO:0000313" key="3">
    <source>
        <dbReference type="Proteomes" id="UP000261811"/>
    </source>
</evidence>
<evidence type="ECO:0000256" key="1">
    <source>
        <dbReference type="SAM" id="Phobius"/>
    </source>
</evidence>
<protein>
    <submittedName>
        <fullName evidence="2">Uncharacterized protein</fullName>
    </submittedName>
</protein>
<feature type="transmembrane region" description="Helical" evidence="1">
    <location>
        <begin position="49"/>
        <end position="77"/>
    </location>
</feature>